<protein>
    <recommendedName>
        <fullName evidence="2">Microbial-type PARG catalytic domain-containing protein</fullName>
    </recommendedName>
</protein>
<keyword evidence="4" id="KW-1185">Reference proteome</keyword>
<reference evidence="3" key="1">
    <citation type="journal article" date="2023" name="Mol. Phylogenet. Evol.">
        <title>Genome-scale phylogeny and comparative genomics of the fungal order Sordariales.</title>
        <authorList>
            <person name="Hensen N."/>
            <person name="Bonometti L."/>
            <person name="Westerberg I."/>
            <person name="Brannstrom I.O."/>
            <person name="Guillou S."/>
            <person name="Cros-Aarteil S."/>
            <person name="Calhoun S."/>
            <person name="Haridas S."/>
            <person name="Kuo A."/>
            <person name="Mondo S."/>
            <person name="Pangilinan J."/>
            <person name="Riley R."/>
            <person name="LaButti K."/>
            <person name="Andreopoulos B."/>
            <person name="Lipzen A."/>
            <person name="Chen C."/>
            <person name="Yan M."/>
            <person name="Daum C."/>
            <person name="Ng V."/>
            <person name="Clum A."/>
            <person name="Steindorff A."/>
            <person name="Ohm R.A."/>
            <person name="Martin F."/>
            <person name="Silar P."/>
            <person name="Natvig D.O."/>
            <person name="Lalanne C."/>
            <person name="Gautier V."/>
            <person name="Ament-Velasquez S.L."/>
            <person name="Kruys A."/>
            <person name="Hutchinson M.I."/>
            <person name="Powell A.J."/>
            <person name="Barry K."/>
            <person name="Miller A.N."/>
            <person name="Grigoriev I.V."/>
            <person name="Debuchy R."/>
            <person name="Gladieux P."/>
            <person name="Hiltunen Thoren M."/>
            <person name="Johannesson H."/>
        </authorList>
    </citation>
    <scope>NUCLEOTIDE SEQUENCE</scope>
    <source>
        <strain evidence="3">PSN309</strain>
    </source>
</reference>
<dbReference type="Pfam" id="PF10021">
    <property type="entry name" value="PARG_cat_microb"/>
    <property type="match status" value="1"/>
</dbReference>
<comment type="caution">
    <text evidence="3">The sequence shown here is derived from an EMBL/GenBank/DDBJ whole genome shotgun (WGS) entry which is preliminary data.</text>
</comment>
<dbReference type="PANTHER" id="PTHR35596:SF1">
    <property type="entry name" value="MICROBIAL-TYPE PARG CATALYTIC DOMAIN-CONTAINING PROTEIN"/>
    <property type="match status" value="1"/>
</dbReference>
<feature type="domain" description="Microbial-type PARG catalytic" evidence="2">
    <location>
        <begin position="59"/>
        <end position="172"/>
    </location>
</feature>
<dbReference type="InterPro" id="IPR043472">
    <property type="entry name" value="Macro_dom-like"/>
</dbReference>
<dbReference type="Proteomes" id="UP001302126">
    <property type="component" value="Unassembled WGS sequence"/>
</dbReference>
<gene>
    <name evidence="3" type="ORF">QBC35DRAFT_503226</name>
</gene>
<evidence type="ECO:0000256" key="1">
    <source>
        <dbReference type="SAM" id="MobiDB-lite"/>
    </source>
</evidence>
<dbReference type="SUPFAM" id="SSF52949">
    <property type="entry name" value="Macro domain-like"/>
    <property type="match status" value="1"/>
</dbReference>
<feature type="region of interest" description="Disordered" evidence="1">
    <location>
        <begin position="1"/>
        <end position="36"/>
    </location>
</feature>
<dbReference type="AlphaFoldDB" id="A0AAN6WQJ7"/>
<evidence type="ECO:0000313" key="3">
    <source>
        <dbReference type="EMBL" id="KAK4185641.1"/>
    </source>
</evidence>
<evidence type="ECO:0000259" key="2">
    <source>
        <dbReference type="Pfam" id="PF10021"/>
    </source>
</evidence>
<name>A0AAN6WQJ7_9PEZI</name>
<reference evidence="3" key="2">
    <citation type="submission" date="2023-05" db="EMBL/GenBank/DDBJ databases">
        <authorList>
            <consortium name="Lawrence Berkeley National Laboratory"/>
            <person name="Steindorff A."/>
            <person name="Hensen N."/>
            <person name="Bonometti L."/>
            <person name="Westerberg I."/>
            <person name="Brannstrom I.O."/>
            <person name="Guillou S."/>
            <person name="Cros-Aarteil S."/>
            <person name="Calhoun S."/>
            <person name="Haridas S."/>
            <person name="Kuo A."/>
            <person name="Mondo S."/>
            <person name="Pangilinan J."/>
            <person name="Riley R."/>
            <person name="Labutti K."/>
            <person name="Andreopoulos B."/>
            <person name="Lipzen A."/>
            <person name="Chen C."/>
            <person name="Yanf M."/>
            <person name="Daum C."/>
            <person name="Ng V."/>
            <person name="Clum A."/>
            <person name="Ohm R."/>
            <person name="Martin F."/>
            <person name="Silar P."/>
            <person name="Natvig D."/>
            <person name="Lalanne C."/>
            <person name="Gautier V."/>
            <person name="Ament-Velasquez S.L."/>
            <person name="Kruys A."/>
            <person name="Hutchinson M.I."/>
            <person name="Powell A.J."/>
            <person name="Barry K."/>
            <person name="Miller A.N."/>
            <person name="Grigoriev I.V."/>
            <person name="Debuchy R."/>
            <person name="Gladieux P."/>
            <person name="Thoren M.H."/>
            <person name="Johannesson H."/>
        </authorList>
    </citation>
    <scope>NUCLEOTIDE SEQUENCE</scope>
    <source>
        <strain evidence="3">PSN309</strain>
    </source>
</reference>
<dbReference type="Gene3D" id="3.40.220.10">
    <property type="entry name" value="Leucine Aminopeptidase, subunit E, domain 1"/>
    <property type="match status" value="1"/>
</dbReference>
<dbReference type="InterPro" id="IPR012664">
    <property type="entry name" value="CHP02452"/>
</dbReference>
<dbReference type="InterPro" id="IPR019261">
    <property type="entry name" value="PARG_cat_microbial"/>
</dbReference>
<proteinExistence type="predicted"/>
<organism evidence="3 4">
    <name type="scientific">Podospora australis</name>
    <dbReference type="NCBI Taxonomy" id="1536484"/>
    <lineage>
        <taxon>Eukaryota</taxon>
        <taxon>Fungi</taxon>
        <taxon>Dikarya</taxon>
        <taxon>Ascomycota</taxon>
        <taxon>Pezizomycotina</taxon>
        <taxon>Sordariomycetes</taxon>
        <taxon>Sordariomycetidae</taxon>
        <taxon>Sordariales</taxon>
        <taxon>Podosporaceae</taxon>
        <taxon>Podospora</taxon>
    </lineage>
</organism>
<feature type="compositionally biased region" description="Low complexity" evidence="1">
    <location>
        <begin position="17"/>
        <end position="26"/>
    </location>
</feature>
<dbReference type="PANTHER" id="PTHR35596">
    <property type="entry name" value="DUF2263 DOMAIN-CONTAINING PROTEIN"/>
    <property type="match status" value="1"/>
</dbReference>
<dbReference type="NCBIfam" id="TIGR02452">
    <property type="entry name" value="TIGR02452 family protein"/>
    <property type="match status" value="1"/>
</dbReference>
<dbReference type="EMBL" id="MU864444">
    <property type="protein sequence ID" value="KAK4185641.1"/>
    <property type="molecule type" value="Genomic_DNA"/>
</dbReference>
<sequence length="319" mass="35741">MDISKYFQEASKKDKPSSASATPSTPKRADSPRRQGLQQAAQETLKVSADLLQKLGTTARAQTATKHTFRSLTFLNPAYCPAFQKPATIRVVNQDTFNAAISLRSACAHDDNPFPAVVNFANRSSPGGGFLNGAMAQEEALCYRSSLHMSLDKKHYPLASDWAEGLYTRYVLIMREDWASGHKVMSNIPPANLPVVSVMTVAAIRNPEVKTFQYTPQGSQKQMKKSVFADDRDRRLTKDKMRLVLRMAAYRKHRGIVLGALGCGVFANPPEDVAYCWLEVLQEHEFQGNWWRDVVFAVFDPKNEGNYEILRDILHGKEV</sequence>
<accession>A0AAN6WQJ7</accession>
<evidence type="ECO:0000313" key="4">
    <source>
        <dbReference type="Proteomes" id="UP001302126"/>
    </source>
</evidence>